<reference evidence="3 4" key="1">
    <citation type="submission" date="2020-06" db="EMBL/GenBank/DDBJ databases">
        <title>NJ-3-1, isolated from saline soil.</title>
        <authorList>
            <person name="Cui H.L."/>
            <person name="Shi X."/>
        </authorList>
    </citation>
    <scope>NUCLEOTIDE SEQUENCE [LARGE SCALE GENOMIC DNA]</scope>
    <source>
        <strain evidence="3 4">NJ-3-1</strain>
        <plasmid evidence="3 4">unnamed1</plasmid>
    </source>
</reference>
<keyword evidence="4" id="KW-1185">Reference proteome</keyword>
<sequence length="100" mass="10378">MVEDGADTTEGANVLERSVHDPVEGESTGTAVALAVGRAKDVPPTELPKLERTLDTDALDRLVASLATRESDVPGQVSFRYAGTGVVVESTGEVVVRADG</sequence>
<dbReference type="Proteomes" id="UP000509626">
    <property type="component" value="Plasmid unnamed1"/>
</dbReference>
<dbReference type="InterPro" id="IPR040624">
    <property type="entry name" value="HalOD1"/>
</dbReference>
<accession>A0A7D5QGS5</accession>
<feature type="domain" description="Halobacterial output" evidence="2">
    <location>
        <begin position="25"/>
        <end position="97"/>
    </location>
</feature>
<dbReference type="KEGG" id="halu:HUG12_21210"/>
<evidence type="ECO:0000259" key="2">
    <source>
        <dbReference type="Pfam" id="PF18545"/>
    </source>
</evidence>
<protein>
    <recommendedName>
        <fullName evidence="2">Halobacterial output domain-containing protein</fullName>
    </recommendedName>
</protein>
<dbReference type="OrthoDB" id="271604at2157"/>
<evidence type="ECO:0000256" key="1">
    <source>
        <dbReference type="SAM" id="MobiDB-lite"/>
    </source>
</evidence>
<dbReference type="Pfam" id="PF18545">
    <property type="entry name" value="HalOD1"/>
    <property type="match status" value="1"/>
</dbReference>
<gene>
    <name evidence="3" type="ORF">HUG12_21210</name>
</gene>
<evidence type="ECO:0000313" key="3">
    <source>
        <dbReference type="EMBL" id="QLG64301.1"/>
    </source>
</evidence>
<dbReference type="GeneID" id="56040035"/>
<name>A0A7D5QGS5_9EURY</name>
<feature type="region of interest" description="Disordered" evidence="1">
    <location>
        <begin position="1"/>
        <end position="28"/>
    </location>
</feature>
<evidence type="ECO:0000313" key="4">
    <source>
        <dbReference type="Proteomes" id="UP000509626"/>
    </source>
</evidence>
<dbReference type="EMBL" id="CP058580">
    <property type="protein sequence ID" value="QLG64301.1"/>
    <property type="molecule type" value="Genomic_DNA"/>
</dbReference>
<keyword evidence="3" id="KW-0614">Plasmid</keyword>
<proteinExistence type="predicted"/>
<dbReference type="RefSeq" id="WP_179270883.1">
    <property type="nucleotide sequence ID" value="NZ_CP058580.1"/>
</dbReference>
<organism evidence="3 4">
    <name type="scientific">Halorarum salinum</name>
    <dbReference type="NCBI Taxonomy" id="2743089"/>
    <lineage>
        <taxon>Archaea</taxon>
        <taxon>Methanobacteriati</taxon>
        <taxon>Methanobacteriota</taxon>
        <taxon>Stenosarchaea group</taxon>
        <taxon>Halobacteria</taxon>
        <taxon>Halobacteriales</taxon>
        <taxon>Haloferacaceae</taxon>
        <taxon>Halorarum</taxon>
    </lineage>
</organism>
<geneLocation type="plasmid" evidence="3 4">
    <name>unnamed1</name>
</geneLocation>
<dbReference type="AlphaFoldDB" id="A0A7D5QGS5"/>